<feature type="region of interest" description="Disordered" evidence="1">
    <location>
        <begin position="1"/>
        <end position="62"/>
    </location>
</feature>
<evidence type="ECO:0000313" key="3">
    <source>
        <dbReference type="Proteomes" id="UP000000707"/>
    </source>
</evidence>
<name>G3AWJ8_CANTC</name>
<organism evidence="3">
    <name type="scientific">Candida tenuis (strain ATCC 10573 / BCRC 21748 / CBS 615 / JCM 9827 / NBRC 10315 / NRRL Y-1498 / VKM Y-70)</name>
    <name type="common">Yeast</name>
    <name type="synonym">Yamadazyma tenuis</name>
    <dbReference type="NCBI Taxonomy" id="590646"/>
    <lineage>
        <taxon>Eukaryota</taxon>
        <taxon>Fungi</taxon>
        <taxon>Dikarya</taxon>
        <taxon>Ascomycota</taxon>
        <taxon>Saccharomycotina</taxon>
        <taxon>Pichiomycetes</taxon>
        <taxon>Debaryomycetaceae</taxon>
        <taxon>Yamadazyma</taxon>
    </lineage>
</organism>
<dbReference type="HOGENOM" id="CLU_2910223_0_0_1"/>
<dbReference type="AlphaFoldDB" id="G3AWJ8"/>
<proteinExistence type="predicted"/>
<dbReference type="Proteomes" id="UP000000707">
    <property type="component" value="Unassembled WGS sequence"/>
</dbReference>
<reference evidence="2 3" key="1">
    <citation type="journal article" date="2011" name="Proc. Natl. Acad. Sci. U.S.A.">
        <title>Comparative genomics of xylose-fermenting fungi for enhanced biofuel production.</title>
        <authorList>
            <person name="Wohlbach D.J."/>
            <person name="Kuo A."/>
            <person name="Sato T.K."/>
            <person name="Potts K.M."/>
            <person name="Salamov A.A."/>
            <person name="LaButti K.M."/>
            <person name="Sun H."/>
            <person name="Clum A."/>
            <person name="Pangilinan J.L."/>
            <person name="Lindquist E.A."/>
            <person name="Lucas S."/>
            <person name="Lapidus A."/>
            <person name="Jin M."/>
            <person name="Gunawan C."/>
            <person name="Balan V."/>
            <person name="Dale B.E."/>
            <person name="Jeffries T.W."/>
            <person name="Zinkel R."/>
            <person name="Barry K.W."/>
            <person name="Grigoriev I.V."/>
            <person name="Gasch A.P."/>
        </authorList>
    </citation>
    <scope>NUCLEOTIDE SEQUENCE [LARGE SCALE GENOMIC DNA]</scope>
    <source>
        <strain evidence="3">ATCC 10573 / BCRC 21748 / CBS 615 / JCM 9827 / NBRC 10315 / NRRL Y-1498 / VKM Y-70</strain>
    </source>
</reference>
<sequence>MQSKKSNKPRGNPGKVLFREGTPTLKKDSRSGSRPGSNSKQDNTHEPSSSGFMKPDNYKKDV</sequence>
<evidence type="ECO:0000256" key="1">
    <source>
        <dbReference type="SAM" id="MobiDB-lite"/>
    </source>
</evidence>
<gene>
    <name evidence="2" type="ORF">CANTEDRAFT_112275</name>
</gene>
<dbReference type="EMBL" id="GL996510">
    <property type="protein sequence ID" value="EGV66557.1"/>
    <property type="molecule type" value="Genomic_DNA"/>
</dbReference>
<accession>G3AWJ8</accession>
<feature type="non-terminal residue" evidence="2">
    <location>
        <position position="62"/>
    </location>
</feature>
<evidence type="ECO:0000313" key="2">
    <source>
        <dbReference type="EMBL" id="EGV66557.1"/>
    </source>
</evidence>
<keyword evidence="3" id="KW-1185">Reference proteome</keyword>
<protein>
    <submittedName>
        <fullName evidence="2">Uncharacterized protein</fullName>
    </submittedName>
</protein>
<feature type="compositionally biased region" description="Polar residues" evidence="1">
    <location>
        <begin position="32"/>
        <end position="51"/>
    </location>
</feature>